<dbReference type="EMBL" id="WHWC01000018">
    <property type="protein sequence ID" value="KAG8365694.1"/>
    <property type="molecule type" value="Genomic_DNA"/>
</dbReference>
<reference evidence="1" key="1">
    <citation type="submission" date="2019-10" db="EMBL/GenBank/DDBJ databases">
        <authorList>
            <person name="Zhang R."/>
            <person name="Pan Y."/>
            <person name="Wang J."/>
            <person name="Ma R."/>
            <person name="Yu S."/>
        </authorList>
    </citation>
    <scope>NUCLEOTIDE SEQUENCE</scope>
    <source>
        <strain evidence="1">LA-IB0</strain>
        <tissue evidence="1">Leaf</tissue>
    </source>
</reference>
<keyword evidence="2" id="KW-1185">Reference proteome</keyword>
<accession>A0AAV6W6I7</accession>
<dbReference type="PANTHER" id="PTHR43681:SF1">
    <property type="entry name" value="SARCALUMENIN"/>
    <property type="match status" value="1"/>
</dbReference>
<dbReference type="GO" id="GO:0010027">
    <property type="term" value="P:thylakoid membrane organization"/>
    <property type="evidence" value="ECO:0007669"/>
    <property type="project" value="TreeGrafter"/>
</dbReference>
<dbReference type="InterPro" id="IPR051943">
    <property type="entry name" value="TRAFAC_Dynamin-like_GTPase"/>
</dbReference>
<protein>
    <submittedName>
        <fullName evidence="1">Uncharacterized protein</fullName>
    </submittedName>
</protein>
<dbReference type="PANTHER" id="PTHR43681">
    <property type="entry name" value="TRANSMEMBRANE GTPASE FZO"/>
    <property type="match status" value="1"/>
</dbReference>
<gene>
    <name evidence="1" type="ORF">BUALT_Bualt18G0133300</name>
</gene>
<name>A0AAV6W6I7_9LAMI</name>
<evidence type="ECO:0000313" key="1">
    <source>
        <dbReference type="EMBL" id="KAG8365694.1"/>
    </source>
</evidence>
<dbReference type="GO" id="GO:0031969">
    <property type="term" value="C:chloroplast membrane"/>
    <property type="evidence" value="ECO:0007669"/>
    <property type="project" value="TreeGrafter"/>
</dbReference>
<evidence type="ECO:0000313" key="2">
    <source>
        <dbReference type="Proteomes" id="UP000826271"/>
    </source>
</evidence>
<organism evidence="1 2">
    <name type="scientific">Buddleja alternifolia</name>
    <dbReference type="NCBI Taxonomy" id="168488"/>
    <lineage>
        <taxon>Eukaryota</taxon>
        <taxon>Viridiplantae</taxon>
        <taxon>Streptophyta</taxon>
        <taxon>Embryophyta</taxon>
        <taxon>Tracheophyta</taxon>
        <taxon>Spermatophyta</taxon>
        <taxon>Magnoliopsida</taxon>
        <taxon>eudicotyledons</taxon>
        <taxon>Gunneridae</taxon>
        <taxon>Pentapetalae</taxon>
        <taxon>asterids</taxon>
        <taxon>lamiids</taxon>
        <taxon>Lamiales</taxon>
        <taxon>Scrophulariaceae</taxon>
        <taxon>Buddlejeae</taxon>
        <taxon>Buddleja</taxon>
    </lineage>
</organism>
<comment type="caution">
    <text evidence="1">The sequence shown here is derived from an EMBL/GenBank/DDBJ whole genome shotgun (WGS) entry which is preliminary data.</text>
</comment>
<dbReference type="Proteomes" id="UP000826271">
    <property type="component" value="Unassembled WGS sequence"/>
</dbReference>
<dbReference type="AlphaFoldDB" id="A0AAV6W6I7"/>
<proteinExistence type="predicted"/>
<sequence length="117" mass="12433">MSSCLPTIVARNTMMDVKTDSVILPLVARNVQTHDAALDASNSEGADFIIHTTRGDCHPKELVSSVSGNVKIPIFIMVDSLTGGISHNKSSDLLRSGASGVVVSVDELKLLREDDLS</sequence>